<keyword evidence="2" id="KW-1185">Reference proteome</keyword>
<gene>
    <name evidence="1" type="ORF">SAMN04488693_11153</name>
</gene>
<accession>A0A1G8KJ05</accession>
<sequence>MTRNNERMMRATVTAGVVFLLAAGAHIAGGAALPDPLILGTLAVTTVLATTVLSRRKLSLPSVLGVLGAGQVLLHEAFSTLTTTAACVSSSRDHFGPQQVHCAPAGGMEHAHASSLLDNPLMFAAHAGAVVATALMLYYGETALELAAQWLRPLVALPRLVVFPPPADLPVFPDAPVRSYLEPLLTVRPLRGPPLATSL</sequence>
<name>A0A1G8KJ05_9MICC</name>
<dbReference type="RefSeq" id="WP_090587078.1">
    <property type="nucleotide sequence ID" value="NZ_FNDT01000011.1"/>
</dbReference>
<evidence type="ECO:0000313" key="2">
    <source>
        <dbReference type="Proteomes" id="UP000199258"/>
    </source>
</evidence>
<organism evidence="1 2">
    <name type="scientific">Arthrobacter subterraneus</name>
    <dbReference type="NCBI Taxonomy" id="335973"/>
    <lineage>
        <taxon>Bacteria</taxon>
        <taxon>Bacillati</taxon>
        <taxon>Actinomycetota</taxon>
        <taxon>Actinomycetes</taxon>
        <taxon>Micrococcales</taxon>
        <taxon>Micrococcaceae</taxon>
        <taxon>Arthrobacter</taxon>
    </lineage>
</organism>
<dbReference type="Proteomes" id="UP000199258">
    <property type="component" value="Unassembled WGS sequence"/>
</dbReference>
<protein>
    <submittedName>
        <fullName evidence="1">Uncharacterized protein</fullName>
    </submittedName>
</protein>
<dbReference type="EMBL" id="FNDT01000011">
    <property type="protein sequence ID" value="SDI43365.1"/>
    <property type="molecule type" value="Genomic_DNA"/>
</dbReference>
<dbReference type="AlphaFoldDB" id="A0A1G8KJ05"/>
<dbReference type="STRING" id="335973.SAMN04488693_11153"/>
<evidence type="ECO:0000313" key="1">
    <source>
        <dbReference type="EMBL" id="SDI43365.1"/>
    </source>
</evidence>
<dbReference type="OrthoDB" id="4939448at2"/>
<proteinExistence type="predicted"/>
<reference evidence="1 2" key="1">
    <citation type="submission" date="2016-10" db="EMBL/GenBank/DDBJ databases">
        <authorList>
            <person name="de Groot N.N."/>
        </authorList>
    </citation>
    <scope>NUCLEOTIDE SEQUENCE [LARGE SCALE GENOMIC DNA]</scope>
    <source>
        <strain evidence="1 2">NP_1H</strain>
    </source>
</reference>